<sequence length="164" mass="16980">MGCTPIAGRVTSTAPSAFASLALHKIRFLALSGKDVLGKDDTAELEIQIKLNKEYKILSIQDSGVAFVEKMQTGADLNLIGQNSDLLLLPVSTGSCNSDLLLLLPGALARLASGAPALEPGHGKVCTDQVNAQLPVPAVSGPASTSEVDAPLEPSFQYLSVAPK</sequence>
<protein>
    <submittedName>
        <fullName evidence="1">Uncharacterized protein</fullName>
    </submittedName>
</protein>
<evidence type="ECO:0000313" key="2">
    <source>
        <dbReference type="Proteomes" id="UP001231189"/>
    </source>
</evidence>
<dbReference type="InterPro" id="IPR036890">
    <property type="entry name" value="HATPase_C_sf"/>
</dbReference>
<dbReference type="EMBL" id="JAUUTY010000001">
    <property type="protein sequence ID" value="KAK1692112.1"/>
    <property type="molecule type" value="Genomic_DNA"/>
</dbReference>
<accession>A0AAD8TTZ6</accession>
<dbReference type="Gene3D" id="3.30.565.10">
    <property type="entry name" value="Histidine kinase-like ATPase, C-terminal domain"/>
    <property type="match status" value="1"/>
</dbReference>
<proteinExistence type="predicted"/>
<organism evidence="1 2">
    <name type="scientific">Lolium multiflorum</name>
    <name type="common">Italian ryegrass</name>
    <name type="synonym">Lolium perenne subsp. multiflorum</name>
    <dbReference type="NCBI Taxonomy" id="4521"/>
    <lineage>
        <taxon>Eukaryota</taxon>
        <taxon>Viridiplantae</taxon>
        <taxon>Streptophyta</taxon>
        <taxon>Embryophyta</taxon>
        <taxon>Tracheophyta</taxon>
        <taxon>Spermatophyta</taxon>
        <taxon>Magnoliopsida</taxon>
        <taxon>Liliopsida</taxon>
        <taxon>Poales</taxon>
        <taxon>Poaceae</taxon>
        <taxon>BOP clade</taxon>
        <taxon>Pooideae</taxon>
        <taxon>Poodae</taxon>
        <taxon>Poeae</taxon>
        <taxon>Poeae Chloroplast Group 2 (Poeae type)</taxon>
        <taxon>Loliodinae</taxon>
        <taxon>Loliinae</taxon>
        <taxon>Lolium</taxon>
    </lineage>
</organism>
<gene>
    <name evidence="1" type="ORF">QYE76_008809</name>
</gene>
<comment type="caution">
    <text evidence="1">The sequence shown here is derived from an EMBL/GenBank/DDBJ whole genome shotgun (WGS) entry which is preliminary data.</text>
</comment>
<dbReference type="Proteomes" id="UP001231189">
    <property type="component" value="Unassembled WGS sequence"/>
</dbReference>
<reference evidence="1" key="1">
    <citation type="submission" date="2023-07" db="EMBL/GenBank/DDBJ databases">
        <title>A chromosome-level genome assembly of Lolium multiflorum.</title>
        <authorList>
            <person name="Chen Y."/>
            <person name="Copetti D."/>
            <person name="Kolliker R."/>
            <person name="Studer B."/>
        </authorList>
    </citation>
    <scope>NUCLEOTIDE SEQUENCE</scope>
    <source>
        <strain evidence="1">02402/16</strain>
        <tissue evidence="1">Leaf</tissue>
    </source>
</reference>
<dbReference type="AlphaFoldDB" id="A0AAD8TTZ6"/>
<keyword evidence="2" id="KW-1185">Reference proteome</keyword>
<evidence type="ECO:0000313" key="1">
    <source>
        <dbReference type="EMBL" id="KAK1692112.1"/>
    </source>
</evidence>
<name>A0AAD8TTZ6_LOLMU</name>